<gene>
    <name evidence="7" type="ORF">PCOR1329_LOCUS71928</name>
</gene>
<proteinExistence type="predicted"/>
<protein>
    <recommendedName>
        <fullName evidence="6">Amino acid transporter transmembrane domain-containing protein</fullName>
    </recommendedName>
</protein>
<feature type="transmembrane region" description="Helical" evidence="5">
    <location>
        <begin position="42"/>
        <end position="63"/>
    </location>
</feature>
<feature type="transmembrane region" description="Helical" evidence="5">
    <location>
        <begin position="70"/>
        <end position="93"/>
    </location>
</feature>
<feature type="transmembrane region" description="Helical" evidence="5">
    <location>
        <begin position="257"/>
        <end position="275"/>
    </location>
</feature>
<evidence type="ECO:0000313" key="7">
    <source>
        <dbReference type="EMBL" id="CAK0892203.1"/>
    </source>
</evidence>
<feature type="transmembrane region" description="Helical" evidence="5">
    <location>
        <begin position="389"/>
        <end position="411"/>
    </location>
</feature>
<feature type="transmembrane region" description="Helical" evidence="5">
    <location>
        <begin position="135"/>
        <end position="156"/>
    </location>
</feature>
<keyword evidence="2 5" id="KW-0812">Transmembrane</keyword>
<evidence type="ECO:0000259" key="6">
    <source>
        <dbReference type="Pfam" id="PF01490"/>
    </source>
</evidence>
<feature type="transmembrane region" description="Helical" evidence="5">
    <location>
        <begin position="218"/>
        <end position="237"/>
    </location>
</feature>
<dbReference type="Pfam" id="PF01490">
    <property type="entry name" value="Aa_trans"/>
    <property type="match status" value="1"/>
</dbReference>
<keyword evidence="4 5" id="KW-0472">Membrane</keyword>
<feature type="transmembrane region" description="Helical" evidence="5">
    <location>
        <begin position="355"/>
        <end position="377"/>
    </location>
</feature>
<evidence type="ECO:0000256" key="2">
    <source>
        <dbReference type="ARBA" id="ARBA00022692"/>
    </source>
</evidence>
<feature type="domain" description="Amino acid transporter transmembrane" evidence="6">
    <location>
        <begin position="4"/>
        <end position="383"/>
    </location>
</feature>
<name>A0ABN9WZ53_9DINO</name>
<sequence length="412" mass="45012">MLRLTGCAVGTGLLFVCGLVAFAGMRILMCSAVKLQVYTFSGLLSKCLGAMSGIFLDVSLFCYGTGSCIAYFIFLGDFIPDLVLYFGYLFGAFGQADGPLHAQDIRTHCLIGSLVLIIPLCFPKELSALRHVSPIALAGILYTAVVVFGKMCWRLHVHDHQIESVSIELQAGDMTPGIFCKCFSMCIFAYNCHINVVPVSQELTRPGEKRIDKITMRVVVVQLVLYIMLSWGGYVSFGRNTPDNIITAYDRSDPMITLSRLMLSITIAAAIPTSLNPTVRSLLNLCELCAPSLREADPGGPGPQPKLEPLLSEARLVPPEARRPRPRLREFLRKAFAVCSCLLQCWVAVKVRNVASVIQVLGATVSTLMMMVIPILLMHRACPDLYGPIPKWGYTLLLSVAAMLSIASLIVS</sequence>
<dbReference type="PANTHER" id="PTHR22950:SF702">
    <property type="entry name" value="AMINO ACID TRANSPORTER PROTEIN"/>
    <property type="match status" value="1"/>
</dbReference>
<reference evidence="7" key="1">
    <citation type="submission" date="2023-10" db="EMBL/GenBank/DDBJ databases">
        <authorList>
            <person name="Chen Y."/>
            <person name="Shah S."/>
            <person name="Dougan E. K."/>
            <person name="Thang M."/>
            <person name="Chan C."/>
        </authorList>
    </citation>
    <scope>NUCLEOTIDE SEQUENCE [LARGE SCALE GENOMIC DNA]</scope>
</reference>
<dbReference type="InterPro" id="IPR013057">
    <property type="entry name" value="AA_transpt_TM"/>
</dbReference>
<organism evidence="7 8">
    <name type="scientific">Prorocentrum cordatum</name>
    <dbReference type="NCBI Taxonomy" id="2364126"/>
    <lineage>
        <taxon>Eukaryota</taxon>
        <taxon>Sar</taxon>
        <taxon>Alveolata</taxon>
        <taxon>Dinophyceae</taxon>
        <taxon>Prorocentrales</taxon>
        <taxon>Prorocentraceae</taxon>
        <taxon>Prorocentrum</taxon>
    </lineage>
</organism>
<evidence type="ECO:0000313" key="8">
    <source>
        <dbReference type="Proteomes" id="UP001189429"/>
    </source>
</evidence>
<comment type="caution">
    <text evidence="7">The sequence shown here is derived from an EMBL/GenBank/DDBJ whole genome shotgun (WGS) entry which is preliminary data.</text>
</comment>
<evidence type="ECO:0000256" key="1">
    <source>
        <dbReference type="ARBA" id="ARBA00004141"/>
    </source>
</evidence>
<dbReference type="EMBL" id="CAUYUJ010019580">
    <property type="protein sequence ID" value="CAK0892203.1"/>
    <property type="molecule type" value="Genomic_DNA"/>
</dbReference>
<evidence type="ECO:0000256" key="3">
    <source>
        <dbReference type="ARBA" id="ARBA00022989"/>
    </source>
</evidence>
<keyword evidence="3 5" id="KW-1133">Transmembrane helix</keyword>
<dbReference type="Proteomes" id="UP001189429">
    <property type="component" value="Unassembled WGS sequence"/>
</dbReference>
<keyword evidence="8" id="KW-1185">Reference proteome</keyword>
<dbReference type="PANTHER" id="PTHR22950">
    <property type="entry name" value="AMINO ACID TRANSPORTER"/>
    <property type="match status" value="1"/>
</dbReference>
<comment type="subcellular location">
    <subcellularLocation>
        <location evidence="1">Membrane</location>
        <topology evidence="1">Multi-pass membrane protein</topology>
    </subcellularLocation>
</comment>
<evidence type="ECO:0000256" key="4">
    <source>
        <dbReference type="ARBA" id="ARBA00023136"/>
    </source>
</evidence>
<evidence type="ECO:0000256" key="5">
    <source>
        <dbReference type="SAM" id="Phobius"/>
    </source>
</evidence>
<accession>A0ABN9WZ53</accession>